<proteinExistence type="predicted"/>
<accession>G3C7C9</accession>
<sequence>MDVRMLFFPTIDFLAYYFLLFVWFITGEDCMYLLYTRMFYIMFSVVVISVVLVLTLLFSFLYFRVSIRIKEDRHVV</sequence>
<feature type="transmembrane region" description="Helical" evidence="1">
    <location>
        <begin position="38"/>
        <end position="63"/>
    </location>
</feature>
<keyword evidence="1" id="KW-0472">Membrane</keyword>
<keyword evidence="1" id="KW-1133">Transmembrane helix</keyword>
<evidence type="ECO:0000313" key="3">
    <source>
        <dbReference type="EMBL" id="ARS23149.1"/>
    </source>
</evidence>
<protein>
    <submittedName>
        <fullName evidence="2">6b protein</fullName>
    </submittedName>
    <submittedName>
        <fullName evidence="4">Putative 7 protein</fullName>
    </submittedName>
</protein>
<evidence type="ECO:0000313" key="4">
    <source>
        <dbReference type="EMBL" id="QKV27947.1"/>
    </source>
</evidence>
<keyword evidence="1" id="KW-0812">Transmembrane</keyword>
<evidence type="ECO:0000313" key="5">
    <source>
        <dbReference type="Proteomes" id="UP000136241"/>
    </source>
</evidence>
<reference evidence="2 5" key="1">
    <citation type="journal article" date="2011" name="Viruses">
        <title>Recombination in avian gamma-coronavirus infectious bronchitis virus.</title>
        <authorList>
            <person name="Thor S.W."/>
            <person name="Hilt D.A."/>
            <person name="Kissinger J.C."/>
            <person name="Paterson A.H."/>
            <person name="Jackwood M.W."/>
        </authorList>
    </citation>
    <scope>NUCLEOTIDE SEQUENCE [LARGE SCALE GENOMIC DNA]</scope>
</reference>
<dbReference type="EMBL" id="KY805845">
    <property type="protein sequence ID" value="ARS23149.1"/>
    <property type="molecule type" value="Genomic_RNA"/>
</dbReference>
<name>G3C7C9_9GAMC</name>
<reference evidence="4" key="3">
    <citation type="submission" date="2019-10" db="EMBL/GenBank/DDBJ databases">
        <title>Identification and confirmation of multiple novel non-canonically transcribed sub genomic mRNAs produced by avian coronavirus Infectious bronchitis virus.</title>
        <authorList>
            <person name="Keep S."/>
            <person name="Oade M.S."/>
            <person name="Lidzbarski-Silvestre F."/>
            <person name="Bentley K."/>
            <person name="Stevenson-Leggett P."/>
            <person name="Freimanis G.L."/>
            <person name="Sanderson N."/>
            <person name="Hammond J.A."/>
            <person name="Jones R.C."/>
            <person name="Britton P."/>
            <person name="Bickerton E."/>
        </authorList>
    </citation>
    <scope>NUCLEOTIDE SEQUENCE</scope>
    <source>
        <strain evidence="4">H120</strain>
    </source>
</reference>
<dbReference type="EMBL" id="MN548287">
    <property type="protein sequence ID" value="QKV27947.1"/>
    <property type="molecule type" value="Genomic_RNA"/>
</dbReference>
<feature type="transmembrane region" description="Helical" evidence="1">
    <location>
        <begin position="7"/>
        <end position="26"/>
    </location>
</feature>
<evidence type="ECO:0000256" key="1">
    <source>
        <dbReference type="SAM" id="Phobius"/>
    </source>
</evidence>
<reference evidence="3" key="2">
    <citation type="journal article" date="2017" name="Infect. Genet. Evol.">
        <title>Complete genome sequences of two avian infectious bronchitis viruses isolated in Egypt: Evidence for genetic drift and genetic recombination in the circulating viruses.</title>
        <authorList>
            <person name="Abozeid H.H."/>
            <person name="Paldurai A."/>
            <person name="Khattar S.K."/>
            <person name="Afifi M.A."/>
            <person name="El-Kady M.F."/>
            <person name="El-Deeb A.H."/>
            <person name="Samal S.K."/>
        </authorList>
    </citation>
    <scope>NUCLEOTIDE SEQUENCE</scope>
    <source>
        <strain evidence="3">IBV/Ck/EG/CU/1/2014</strain>
    </source>
</reference>
<evidence type="ECO:0000313" key="2">
    <source>
        <dbReference type="EMBL" id="ADV71775.1"/>
    </source>
</evidence>
<dbReference type="EMBL" id="GU393335">
    <property type="protein sequence ID" value="ADV71775.1"/>
    <property type="molecule type" value="Genomic_RNA"/>
</dbReference>
<dbReference type="Proteomes" id="UP000136241">
    <property type="component" value="Genome"/>
</dbReference>
<organism evidence="2 5">
    <name type="scientific">Infectious bronchitis virus</name>
    <dbReference type="NCBI Taxonomy" id="11120"/>
    <lineage>
        <taxon>Viruses</taxon>
        <taxon>Riboviria</taxon>
        <taxon>Orthornavirae</taxon>
        <taxon>Pisuviricota</taxon>
        <taxon>Pisoniviricetes</taxon>
        <taxon>Nidovirales</taxon>
        <taxon>Cornidovirineae</taxon>
        <taxon>Coronaviridae</taxon>
        <taxon>Orthocoronavirinae</taxon>
        <taxon>Gammacoronavirus</taxon>
        <taxon>Igacovirus</taxon>
        <taxon>Gammacoronavirus galli</taxon>
        <taxon>Avian coronavirus</taxon>
    </lineage>
</organism>